<evidence type="ECO:0000313" key="4">
    <source>
        <dbReference type="Proteomes" id="UP000628442"/>
    </source>
</evidence>
<evidence type="ECO:0000256" key="2">
    <source>
        <dbReference type="SAM" id="SignalP"/>
    </source>
</evidence>
<name>A0AA87XXI0_9BURK</name>
<comment type="caution">
    <text evidence="3">The sequence shown here is derived from an EMBL/GenBank/DDBJ whole genome shotgun (WGS) entry which is preliminary data.</text>
</comment>
<evidence type="ECO:0008006" key="5">
    <source>
        <dbReference type="Google" id="ProtNLM"/>
    </source>
</evidence>
<dbReference type="Proteomes" id="UP000628442">
    <property type="component" value="Unassembled WGS sequence"/>
</dbReference>
<dbReference type="EMBL" id="BMWV01000006">
    <property type="protein sequence ID" value="GGY44270.1"/>
    <property type="molecule type" value="Genomic_DNA"/>
</dbReference>
<feature type="compositionally biased region" description="Low complexity" evidence="1">
    <location>
        <begin position="26"/>
        <end position="48"/>
    </location>
</feature>
<feature type="chain" id="PRO_5041659231" description="PEP-CTERM sorting domain-containing protein" evidence="2">
    <location>
        <begin position="22"/>
        <end position="93"/>
    </location>
</feature>
<feature type="signal peptide" evidence="2">
    <location>
        <begin position="1"/>
        <end position="21"/>
    </location>
</feature>
<evidence type="ECO:0000313" key="3">
    <source>
        <dbReference type="EMBL" id="GGY44270.1"/>
    </source>
</evidence>
<evidence type="ECO:0000256" key="1">
    <source>
        <dbReference type="SAM" id="MobiDB-lite"/>
    </source>
</evidence>
<organism evidence="3 4">
    <name type="scientific">Pseudoduganella albidiflava</name>
    <dbReference type="NCBI Taxonomy" id="321983"/>
    <lineage>
        <taxon>Bacteria</taxon>
        <taxon>Pseudomonadati</taxon>
        <taxon>Pseudomonadota</taxon>
        <taxon>Betaproteobacteria</taxon>
        <taxon>Burkholderiales</taxon>
        <taxon>Oxalobacteraceae</taxon>
        <taxon>Telluria group</taxon>
        <taxon>Pseudoduganella</taxon>
    </lineage>
</organism>
<feature type="region of interest" description="Disordered" evidence="1">
    <location>
        <begin position="26"/>
        <end position="58"/>
    </location>
</feature>
<reference evidence="3" key="1">
    <citation type="journal article" date="2014" name="Int. J. Syst. Evol. Microbiol.">
        <title>Complete genome sequence of Corynebacterium casei LMG S-19264T (=DSM 44701T), isolated from a smear-ripened cheese.</title>
        <authorList>
            <consortium name="US DOE Joint Genome Institute (JGI-PGF)"/>
            <person name="Walter F."/>
            <person name="Albersmeier A."/>
            <person name="Kalinowski J."/>
            <person name="Ruckert C."/>
        </authorList>
    </citation>
    <scope>NUCLEOTIDE SEQUENCE</scope>
    <source>
        <strain evidence="3">KCTC 12343</strain>
    </source>
</reference>
<reference evidence="3" key="2">
    <citation type="submission" date="2022-12" db="EMBL/GenBank/DDBJ databases">
        <authorList>
            <person name="Sun Q."/>
            <person name="Kim S."/>
        </authorList>
    </citation>
    <scope>NUCLEOTIDE SEQUENCE</scope>
    <source>
        <strain evidence="3">KCTC 12343</strain>
    </source>
</reference>
<accession>A0AA87XXI0</accession>
<gene>
    <name evidence="3" type="ORF">GCM10007387_27730</name>
</gene>
<keyword evidence="2" id="KW-0732">Signal</keyword>
<dbReference type="AlphaFoldDB" id="A0AA87XXI0"/>
<sequence>MLSIKKYFFFASLAFAAQALAAPAAENTASTAASTTPAMASTKAPPATVRQADKAADPAGQLLADRPSSWSMLLVGAGVLLLPRKRRVDNSVR</sequence>
<proteinExistence type="predicted"/>
<protein>
    <recommendedName>
        <fullName evidence="5">PEP-CTERM sorting domain-containing protein</fullName>
    </recommendedName>
</protein>